<name>A4RWI1_OSTLU</name>
<dbReference type="HOGENOM" id="CLU_2241126_0_0_1"/>
<dbReference type="GeneID" id="5001533"/>
<evidence type="ECO:0008006" key="3">
    <source>
        <dbReference type="Google" id="ProtNLM"/>
    </source>
</evidence>
<dbReference type="KEGG" id="olu:OSTLU_31344"/>
<dbReference type="EMBL" id="CP000584">
    <property type="protein sequence ID" value="ABO95628.1"/>
    <property type="molecule type" value="Genomic_DNA"/>
</dbReference>
<accession>A4RWI1</accession>
<evidence type="ECO:0000313" key="2">
    <source>
        <dbReference type="Proteomes" id="UP000001568"/>
    </source>
</evidence>
<dbReference type="OrthoDB" id="10519850at2759"/>
<dbReference type="Gramene" id="ABO95628">
    <property type="protein sequence ID" value="ABO95628"/>
    <property type="gene ID" value="OSTLU_31344"/>
</dbReference>
<protein>
    <recommendedName>
        <fullName evidence="3">EF-hand domain-containing protein</fullName>
    </recommendedName>
</protein>
<dbReference type="RefSeq" id="XP_001417335.1">
    <property type="nucleotide sequence ID" value="XM_001417298.1"/>
</dbReference>
<organism evidence="1 2">
    <name type="scientific">Ostreococcus lucimarinus (strain CCE9901)</name>
    <dbReference type="NCBI Taxonomy" id="436017"/>
    <lineage>
        <taxon>Eukaryota</taxon>
        <taxon>Viridiplantae</taxon>
        <taxon>Chlorophyta</taxon>
        <taxon>Mamiellophyceae</taxon>
        <taxon>Mamiellales</taxon>
        <taxon>Bathycoccaceae</taxon>
        <taxon>Ostreococcus</taxon>
    </lineage>
</organism>
<dbReference type="Proteomes" id="UP000001568">
    <property type="component" value="Chromosome 4"/>
</dbReference>
<dbReference type="AlphaFoldDB" id="A4RWI1"/>
<keyword evidence="2" id="KW-1185">Reference proteome</keyword>
<reference evidence="1 2" key="1">
    <citation type="journal article" date="2007" name="Proc. Natl. Acad. Sci. U.S.A.">
        <title>The tiny eukaryote Ostreococcus provides genomic insights into the paradox of plankton speciation.</title>
        <authorList>
            <person name="Palenik B."/>
            <person name="Grimwood J."/>
            <person name="Aerts A."/>
            <person name="Rouze P."/>
            <person name="Salamov A."/>
            <person name="Putnam N."/>
            <person name="Dupont C."/>
            <person name="Jorgensen R."/>
            <person name="Derelle E."/>
            <person name="Rombauts S."/>
            <person name="Zhou K."/>
            <person name="Otillar R."/>
            <person name="Merchant S.S."/>
            <person name="Podell S."/>
            <person name="Gaasterland T."/>
            <person name="Napoli C."/>
            <person name="Gendler K."/>
            <person name="Manuell A."/>
            <person name="Tai V."/>
            <person name="Vallon O."/>
            <person name="Piganeau G."/>
            <person name="Jancek S."/>
            <person name="Heijde M."/>
            <person name="Jabbari K."/>
            <person name="Bowler C."/>
            <person name="Lohr M."/>
            <person name="Robbens S."/>
            <person name="Werner G."/>
            <person name="Dubchak I."/>
            <person name="Pazour G.J."/>
            <person name="Ren Q."/>
            <person name="Paulsen I."/>
            <person name="Delwiche C."/>
            <person name="Schmutz J."/>
            <person name="Rokhsar D."/>
            <person name="Van de Peer Y."/>
            <person name="Moreau H."/>
            <person name="Grigoriev I.V."/>
        </authorList>
    </citation>
    <scope>NUCLEOTIDE SEQUENCE [LARGE SCALE GENOMIC DNA]</scope>
    <source>
        <strain evidence="1 2">CCE9901</strain>
    </source>
</reference>
<dbReference type="Gene3D" id="1.10.238.10">
    <property type="entry name" value="EF-hand"/>
    <property type="match status" value="1"/>
</dbReference>
<proteinExistence type="predicted"/>
<sequence length="105" mass="11694">MATDASNADDARGARRPSDDALARAYELLDARGRGYFTARDVRRVADANGFADWSDERVRAMVSAFKPEVERRVTRDGADESLFRMSRVEFERAVARAGARAPRA</sequence>
<gene>
    <name evidence="1" type="ORF">OSTLU_31344</name>
</gene>
<evidence type="ECO:0000313" key="1">
    <source>
        <dbReference type="EMBL" id="ABO95628.1"/>
    </source>
</evidence>